<reference evidence="5 6" key="1">
    <citation type="submission" date="2018-04" db="EMBL/GenBank/DDBJ databases">
        <title>Denitrifier Microvirgula.</title>
        <authorList>
            <person name="Anderson E."/>
            <person name="Jang J."/>
            <person name="Ishii S."/>
        </authorList>
    </citation>
    <scope>NUCLEOTIDE SEQUENCE [LARGE SCALE GENOMIC DNA]</scope>
    <source>
        <strain evidence="5 6">BE2.4</strain>
    </source>
</reference>
<dbReference type="KEGG" id="maer:DAI18_00050"/>
<dbReference type="PROSITE" id="PS00211">
    <property type="entry name" value="ABC_TRANSPORTER_1"/>
    <property type="match status" value="1"/>
</dbReference>
<dbReference type="STRING" id="1122240.GCA_000620105_02909"/>
<evidence type="ECO:0000256" key="3">
    <source>
        <dbReference type="ARBA" id="ARBA00022840"/>
    </source>
</evidence>
<dbReference type="PANTHER" id="PTHR43038:SF3">
    <property type="entry name" value="ABC TRANSPORTER G FAMILY MEMBER 20 ISOFORM X1"/>
    <property type="match status" value="1"/>
</dbReference>
<keyword evidence="1" id="KW-0472">Membrane</keyword>
<dbReference type="PANTHER" id="PTHR43038">
    <property type="entry name" value="ATP-BINDING CASSETTE, SUB-FAMILY H, MEMBER 1"/>
    <property type="match status" value="1"/>
</dbReference>
<evidence type="ECO:0000256" key="2">
    <source>
        <dbReference type="ARBA" id="ARBA00022741"/>
    </source>
</evidence>
<evidence type="ECO:0000313" key="5">
    <source>
        <dbReference type="EMBL" id="AVY92615.1"/>
    </source>
</evidence>
<dbReference type="InterPro" id="IPR027417">
    <property type="entry name" value="P-loop_NTPase"/>
</dbReference>
<dbReference type="OrthoDB" id="9776369at2"/>
<protein>
    <submittedName>
        <fullName evidence="5">ABC transporter ATP-binding protein</fullName>
    </submittedName>
</protein>
<dbReference type="Pfam" id="PF00005">
    <property type="entry name" value="ABC_tran"/>
    <property type="match status" value="2"/>
</dbReference>
<dbReference type="CDD" id="cd03230">
    <property type="entry name" value="ABC_DR_subfamily_A"/>
    <property type="match status" value="2"/>
</dbReference>
<evidence type="ECO:0000313" key="6">
    <source>
        <dbReference type="Proteomes" id="UP000244173"/>
    </source>
</evidence>
<dbReference type="InterPro" id="IPR003439">
    <property type="entry name" value="ABC_transporter-like_ATP-bd"/>
</dbReference>
<sequence>MAGTALVTAMNDNAVTLRGFGKRYGKTVAVDGVDLDIARGEIFGLIGPDGAGKSSLMKAVAGVLTFDSGSIDVFGTRIDSERAAETIKARLGLMPQGLGQNLYGDLSIEENIDFFARLRLVPADVLAERKKTLLGMTRLDRFRNRPMKQLSGGMKQKLGLVCTLIHAPDLVILDEPTTGVDPVSRRDFWTILAELLHEQGITALVSTAYLDEASRFQRMAMLHGGRVLASGTPADIHALSPGAVVTLASDDQVGALARLKPQFPQSEALGPQLRVFVDDAGPGPAGEQVLAALDGLPAQLLDCSDPELEDIFVALLRRRGLADLGDGEAAPAGTRGARPEGIAIAADALTRDFGEFRAVDAVSFSVPQGEIFGLLGANGAGKTTVIKMLCGIMPPSAGSGAVAGADMRSAGRQIKERIGYMSQAFSLYLDLTVAENIRLYAGIYGLDRVQTAERLDWIINMAGLHGYQTMLAADLPMGLRQRLALGCALVHKPQVLFLDEPTSGVDPVGRRQFWDILFRLSRVDGVAILVTTHYMSEAEHCDHISLMFAGRVVADDSPAGLKADLTREAGELLEITDPAPADALAVVRELGFADAALYGPKIHAFSRDATTDGRRLRERLPQASVRVRPVSMEDVFVHLVTRLEGART</sequence>
<dbReference type="SUPFAM" id="SSF52540">
    <property type="entry name" value="P-loop containing nucleoside triphosphate hydrolases"/>
    <property type="match status" value="2"/>
</dbReference>
<keyword evidence="6" id="KW-1185">Reference proteome</keyword>
<dbReference type="GO" id="GO:0005524">
    <property type="term" value="F:ATP binding"/>
    <property type="evidence" value="ECO:0007669"/>
    <property type="project" value="UniProtKB-KW"/>
</dbReference>
<dbReference type="EMBL" id="CP028519">
    <property type="protein sequence ID" value="AVY92615.1"/>
    <property type="molecule type" value="Genomic_DNA"/>
</dbReference>
<dbReference type="InterPro" id="IPR003593">
    <property type="entry name" value="AAA+_ATPase"/>
</dbReference>
<organism evidence="5 6">
    <name type="scientific">Microvirgula aerodenitrificans</name>
    <dbReference type="NCBI Taxonomy" id="57480"/>
    <lineage>
        <taxon>Bacteria</taxon>
        <taxon>Pseudomonadati</taxon>
        <taxon>Pseudomonadota</taxon>
        <taxon>Betaproteobacteria</taxon>
        <taxon>Neisseriales</taxon>
        <taxon>Aquaspirillaceae</taxon>
        <taxon>Microvirgula</taxon>
    </lineage>
</organism>
<dbReference type="Proteomes" id="UP000244173">
    <property type="component" value="Chromosome"/>
</dbReference>
<dbReference type="Gene3D" id="3.40.50.300">
    <property type="entry name" value="P-loop containing nucleotide triphosphate hydrolases"/>
    <property type="match status" value="2"/>
</dbReference>
<keyword evidence="2" id="KW-0547">Nucleotide-binding</keyword>
<feature type="domain" description="ABC transporter" evidence="4">
    <location>
        <begin position="344"/>
        <end position="574"/>
    </location>
</feature>
<dbReference type="RefSeq" id="WP_028499851.1">
    <property type="nucleotide sequence ID" value="NZ_CP028519.1"/>
</dbReference>
<dbReference type="PROSITE" id="PS50893">
    <property type="entry name" value="ABC_TRANSPORTER_2"/>
    <property type="match status" value="2"/>
</dbReference>
<evidence type="ECO:0000259" key="4">
    <source>
        <dbReference type="PROSITE" id="PS50893"/>
    </source>
</evidence>
<keyword evidence="1" id="KW-1003">Cell membrane</keyword>
<dbReference type="SMART" id="SM00382">
    <property type="entry name" value="AAA"/>
    <property type="match status" value="2"/>
</dbReference>
<name>A0A2U3TGU8_9NEIS</name>
<feature type="domain" description="ABC transporter" evidence="4">
    <location>
        <begin position="15"/>
        <end position="249"/>
    </location>
</feature>
<keyword evidence="3 5" id="KW-0067">ATP-binding</keyword>
<evidence type="ECO:0000256" key="1">
    <source>
        <dbReference type="ARBA" id="ARBA00022475"/>
    </source>
</evidence>
<gene>
    <name evidence="5" type="ORF">DAI18_00050</name>
</gene>
<proteinExistence type="predicted"/>
<dbReference type="AlphaFoldDB" id="A0A2U3TGU8"/>
<accession>A0A2U3TGU8</accession>
<dbReference type="InterPro" id="IPR017871">
    <property type="entry name" value="ABC_transporter-like_CS"/>
</dbReference>
<dbReference type="GO" id="GO:0016887">
    <property type="term" value="F:ATP hydrolysis activity"/>
    <property type="evidence" value="ECO:0007669"/>
    <property type="project" value="InterPro"/>
</dbReference>